<dbReference type="PANTHER" id="PTHR48090:SF1">
    <property type="entry name" value="PROPHAGE BACTOPRENOL GLUCOSYL TRANSFERASE HOMOLOG"/>
    <property type="match status" value="1"/>
</dbReference>
<feature type="transmembrane region" description="Helical" evidence="7">
    <location>
        <begin position="270"/>
        <end position="299"/>
    </location>
</feature>
<dbReference type="EMBL" id="CAADHB010000054">
    <property type="protein sequence ID" value="VFK79563.1"/>
    <property type="molecule type" value="Genomic_DNA"/>
</dbReference>
<dbReference type="Pfam" id="PF00535">
    <property type="entry name" value="Glycos_transf_2"/>
    <property type="match status" value="1"/>
</dbReference>
<dbReference type="SUPFAM" id="SSF53448">
    <property type="entry name" value="Nucleotide-diphospho-sugar transferases"/>
    <property type="match status" value="1"/>
</dbReference>
<dbReference type="GO" id="GO:0016757">
    <property type="term" value="F:glycosyltransferase activity"/>
    <property type="evidence" value="ECO:0007669"/>
    <property type="project" value="UniProtKB-KW"/>
</dbReference>
<gene>
    <name evidence="9" type="ORF">BECKSD772D_GA0070982_105420</name>
</gene>
<accession>A0A451BMR8</accession>
<evidence type="ECO:0000256" key="5">
    <source>
        <dbReference type="ARBA" id="ARBA00022989"/>
    </source>
</evidence>
<evidence type="ECO:0000256" key="2">
    <source>
        <dbReference type="ARBA" id="ARBA00022676"/>
    </source>
</evidence>
<feature type="transmembrane region" description="Helical" evidence="7">
    <location>
        <begin position="237"/>
        <end position="258"/>
    </location>
</feature>
<dbReference type="CDD" id="cd04187">
    <property type="entry name" value="DPM1_like_bac"/>
    <property type="match status" value="1"/>
</dbReference>
<dbReference type="GO" id="GO:0005886">
    <property type="term" value="C:plasma membrane"/>
    <property type="evidence" value="ECO:0007669"/>
    <property type="project" value="TreeGrafter"/>
</dbReference>
<sequence>MILNAKLKLTVIAPVYNEEEIIGTFHTRLGEVLALLEDVDARILYVVDRCTDNTLEVLRTLARRDPRAKVIALSSRFGHQMSLVAGIDNSLDSDAIIMMDSDLQHPPELIPKLIENFRRGFEVVYTIRRDTEDINPLRKLAGNLFYRLLTKISHVQVNANAADFRLISGRVAKILSTGFHERNMFLRGLFTWIGFRQTGIEYVAQKCAGGYSKYSFSKMLQLATTGVLSFSTKPLQLGIFVGVIFSLLSFIMVIWTVVEFFLDKSIPSGWTTLVVLLLMFSGIQLIVLGIIGTYIGGIYDEVKNRPRYIINEIIHSDNSSS</sequence>
<protein>
    <submittedName>
        <fullName evidence="9">Dolichol-phosphate mannosyltransferase</fullName>
    </submittedName>
</protein>
<dbReference type="InterPro" id="IPR001173">
    <property type="entry name" value="Glyco_trans_2-like"/>
</dbReference>
<keyword evidence="5 7" id="KW-1133">Transmembrane helix</keyword>
<name>A0A451BMR8_9GAMM</name>
<dbReference type="AlphaFoldDB" id="A0A451BMR8"/>
<evidence type="ECO:0000256" key="3">
    <source>
        <dbReference type="ARBA" id="ARBA00022679"/>
    </source>
</evidence>
<organism evidence="9">
    <name type="scientific">Candidatus Kentrum sp. SD</name>
    <dbReference type="NCBI Taxonomy" id="2126332"/>
    <lineage>
        <taxon>Bacteria</taxon>
        <taxon>Pseudomonadati</taxon>
        <taxon>Pseudomonadota</taxon>
        <taxon>Gammaproteobacteria</taxon>
        <taxon>Candidatus Kentrum</taxon>
    </lineage>
</organism>
<keyword evidence="3 9" id="KW-0808">Transferase</keyword>
<keyword evidence="2 9" id="KW-0328">Glycosyltransferase</keyword>
<keyword evidence="4 7" id="KW-0812">Transmembrane</keyword>
<evidence type="ECO:0000256" key="6">
    <source>
        <dbReference type="ARBA" id="ARBA00023136"/>
    </source>
</evidence>
<evidence type="ECO:0000259" key="8">
    <source>
        <dbReference type="Pfam" id="PF00535"/>
    </source>
</evidence>
<evidence type="ECO:0000313" key="9">
    <source>
        <dbReference type="EMBL" id="VFK79563.1"/>
    </source>
</evidence>
<evidence type="ECO:0000256" key="1">
    <source>
        <dbReference type="ARBA" id="ARBA00004141"/>
    </source>
</evidence>
<proteinExistence type="predicted"/>
<dbReference type="Gene3D" id="3.90.550.10">
    <property type="entry name" value="Spore Coat Polysaccharide Biosynthesis Protein SpsA, Chain A"/>
    <property type="match status" value="1"/>
</dbReference>
<dbReference type="InterPro" id="IPR029044">
    <property type="entry name" value="Nucleotide-diphossugar_trans"/>
</dbReference>
<reference evidence="9" key="1">
    <citation type="submission" date="2019-02" db="EMBL/GenBank/DDBJ databases">
        <authorList>
            <person name="Gruber-Vodicka R. H."/>
            <person name="Seah K. B. B."/>
        </authorList>
    </citation>
    <scope>NUCLEOTIDE SEQUENCE</scope>
    <source>
        <strain evidence="9">BECK_S127</strain>
    </source>
</reference>
<feature type="domain" description="Glycosyltransferase 2-like" evidence="8">
    <location>
        <begin position="10"/>
        <end position="144"/>
    </location>
</feature>
<keyword evidence="6 7" id="KW-0472">Membrane</keyword>
<comment type="subcellular location">
    <subcellularLocation>
        <location evidence="1">Membrane</location>
        <topology evidence="1">Multi-pass membrane protein</topology>
    </subcellularLocation>
</comment>
<dbReference type="PANTHER" id="PTHR48090">
    <property type="entry name" value="UNDECAPRENYL-PHOSPHATE 4-DEOXY-4-FORMAMIDO-L-ARABINOSE TRANSFERASE-RELATED"/>
    <property type="match status" value="1"/>
</dbReference>
<evidence type="ECO:0000256" key="4">
    <source>
        <dbReference type="ARBA" id="ARBA00022692"/>
    </source>
</evidence>
<dbReference type="InterPro" id="IPR050256">
    <property type="entry name" value="Glycosyltransferase_2"/>
</dbReference>
<evidence type="ECO:0000256" key="7">
    <source>
        <dbReference type="SAM" id="Phobius"/>
    </source>
</evidence>